<keyword evidence="10 15" id="KW-0949">S-adenosyl-L-methionine</keyword>
<dbReference type="InterPro" id="IPR016009">
    <property type="entry name" value="tRNA_MeTrfase_TRMD/TRM10"/>
</dbReference>
<dbReference type="Gene3D" id="3.40.1280.10">
    <property type="match status" value="1"/>
</dbReference>
<evidence type="ECO:0000256" key="12">
    <source>
        <dbReference type="ARBA" id="ARBA00029736"/>
    </source>
</evidence>
<evidence type="ECO:0000256" key="14">
    <source>
        <dbReference type="ARBA" id="ARBA00047783"/>
    </source>
</evidence>
<dbReference type="Proteomes" id="UP000614200">
    <property type="component" value="Unassembled WGS sequence"/>
</dbReference>
<evidence type="ECO:0000256" key="16">
    <source>
        <dbReference type="RuleBase" id="RU003464"/>
    </source>
</evidence>
<evidence type="ECO:0000256" key="8">
    <source>
        <dbReference type="ARBA" id="ARBA00022603"/>
    </source>
</evidence>
<comment type="caution">
    <text evidence="18">The sequence shown here is derived from an EMBL/GenBank/DDBJ whole genome shotgun (WGS) entry which is preliminary data.</text>
</comment>
<organism evidence="18 19">
    <name type="scientific">Fusibacter ferrireducens</name>
    <dbReference type="NCBI Taxonomy" id="2785058"/>
    <lineage>
        <taxon>Bacteria</taxon>
        <taxon>Bacillati</taxon>
        <taxon>Bacillota</taxon>
        <taxon>Clostridia</taxon>
        <taxon>Eubacteriales</taxon>
        <taxon>Eubacteriales Family XII. Incertae Sedis</taxon>
        <taxon>Fusibacter</taxon>
    </lineage>
</organism>
<evidence type="ECO:0000256" key="3">
    <source>
        <dbReference type="ARBA" id="ARBA00007630"/>
    </source>
</evidence>
<dbReference type="Gene3D" id="1.10.1270.20">
    <property type="entry name" value="tRNA(m1g37)methyltransferase, domain 2"/>
    <property type="match status" value="1"/>
</dbReference>
<feature type="domain" description="tRNA methyltransferase TRMD/TRM10-type" evidence="17">
    <location>
        <begin position="1"/>
        <end position="223"/>
    </location>
</feature>
<proteinExistence type="inferred from homology"/>
<dbReference type="Pfam" id="PF01746">
    <property type="entry name" value="tRNA_m1G_MT"/>
    <property type="match status" value="1"/>
</dbReference>
<dbReference type="EMBL" id="JADKNH010000001">
    <property type="protein sequence ID" value="MBF4691708.1"/>
    <property type="molecule type" value="Genomic_DNA"/>
</dbReference>
<evidence type="ECO:0000313" key="19">
    <source>
        <dbReference type="Proteomes" id="UP000614200"/>
    </source>
</evidence>
<gene>
    <name evidence="15 18" type="primary">trmD</name>
    <name evidence="18" type="ORF">ISU02_01185</name>
</gene>
<dbReference type="HAMAP" id="MF_00605">
    <property type="entry name" value="TrmD"/>
    <property type="match status" value="1"/>
</dbReference>
<evidence type="ECO:0000256" key="6">
    <source>
        <dbReference type="ARBA" id="ARBA00014679"/>
    </source>
</evidence>
<comment type="catalytic activity">
    <reaction evidence="14 15 16">
        <text>guanosine(37) in tRNA + S-adenosyl-L-methionine = N(1)-methylguanosine(37) in tRNA + S-adenosyl-L-homocysteine + H(+)</text>
        <dbReference type="Rhea" id="RHEA:36899"/>
        <dbReference type="Rhea" id="RHEA-COMP:10145"/>
        <dbReference type="Rhea" id="RHEA-COMP:10147"/>
        <dbReference type="ChEBI" id="CHEBI:15378"/>
        <dbReference type="ChEBI" id="CHEBI:57856"/>
        <dbReference type="ChEBI" id="CHEBI:59789"/>
        <dbReference type="ChEBI" id="CHEBI:73542"/>
        <dbReference type="ChEBI" id="CHEBI:74269"/>
        <dbReference type="EC" id="2.1.1.228"/>
    </reaction>
</comment>
<evidence type="ECO:0000256" key="9">
    <source>
        <dbReference type="ARBA" id="ARBA00022679"/>
    </source>
</evidence>
<evidence type="ECO:0000256" key="11">
    <source>
        <dbReference type="ARBA" id="ARBA00022694"/>
    </source>
</evidence>
<feature type="binding site" evidence="15">
    <location>
        <begin position="131"/>
        <end position="136"/>
    </location>
    <ligand>
        <name>S-adenosyl-L-methionine</name>
        <dbReference type="ChEBI" id="CHEBI:59789"/>
    </ligand>
</feature>
<comment type="subunit">
    <text evidence="4 15 16">Homodimer.</text>
</comment>
<evidence type="ECO:0000256" key="15">
    <source>
        <dbReference type="HAMAP-Rule" id="MF_00605"/>
    </source>
</evidence>
<evidence type="ECO:0000256" key="10">
    <source>
        <dbReference type="ARBA" id="ARBA00022691"/>
    </source>
</evidence>
<evidence type="ECO:0000313" key="18">
    <source>
        <dbReference type="EMBL" id="MBF4691708.1"/>
    </source>
</evidence>
<dbReference type="InterPro" id="IPR023148">
    <property type="entry name" value="tRNA_m1G_MeTrfase_C_sf"/>
</dbReference>
<dbReference type="SUPFAM" id="SSF75217">
    <property type="entry name" value="alpha/beta knot"/>
    <property type="match status" value="1"/>
</dbReference>
<accession>A0ABR9ZML2</accession>
<dbReference type="PIRSF" id="PIRSF000386">
    <property type="entry name" value="tRNA_mtase"/>
    <property type="match status" value="1"/>
</dbReference>
<evidence type="ECO:0000256" key="13">
    <source>
        <dbReference type="ARBA" id="ARBA00033392"/>
    </source>
</evidence>
<evidence type="ECO:0000256" key="1">
    <source>
        <dbReference type="ARBA" id="ARBA00002634"/>
    </source>
</evidence>
<dbReference type="GO" id="GO:0032259">
    <property type="term" value="P:methylation"/>
    <property type="evidence" value="ECO:0007669"/>
    <property type="project" value="UniProtKB-KW"/>
</dbReference>
<evidence type="ECO:0000256" key="2">
    <source>
        <dbReference type="ARBA" id="ARBA00004496"/>
    </source>
</evidence>
<dbReference type="InterPro" id="IPR029026">
    <property type="entry name" value="tRNA_m1G_MTases_N"/>
</dbReference>
<keyword evidence="7 15" id="KW-0963">Cytoplasm</keyword>
<comment type="subcellular location">
    <subcellularLocation>
        <location evidence="2 15 16">Cytoplasm</location>
    </subcellularLocation>
</comment>
<dbReference type="RefSeq" id="WP_194699951.1">
    <property type="nucleotide sequence ID" value="NZ_JADKNH010000001.1"/>
</dbReference>
<protein>
    <recommendedName>
        <fullName evidence="6 15">tRNA (guanine-N(1)-)-methyltransferase</fullName>
        <ecNumber evidence="5 15">2.1.1.228</ecNumber>
    </recommendedName>
    <alternativeName>
        <fullName evidence="12 15">M1G-methyltransferase</fullName>
    </alternativeName>
    <alternativeName>
        <fullName evidence="13 15">tRNA [GM37] methyltransferase</fullName>
    </alternativeName>
</protein>
<dbReference type="EC" id="2.1.1.228" evidence="5 15"/>
<dbReference type="InterPro" id="IPR002649">
    <property type="entry name" value="tRNA_m1G_MeTrfase_TrmD"/>
</dbReference>
<evidence type="ECO:0000259" key="17">
    <source>
        <dbReference type="Pfam" id="PF01746"/>
    </source>
</evidence>
<evidence type="ECO:0000256" key="4">
    <source>
        <dbReference type="ARBA" id="ARBA00011738"/>
    </source>
</evidence>
<keyword evidence="9 15" id="KW-0808">Transferase</keyword>
<sequence length="246" mass="27765">MKFRILTLFPEMFDAVTGASILGRALSNQQIKIECDNIRAFSKDKHHKVDDAPFGGGAGMVMKVEPLRDALNSKPQLPNSRVIYLTPKGETLKHEKVVSLAKYDELILVCGHYEGVDQRFIDRYVDEEISIGDYVLTGGELAAMVVIDSVSRMVSGVLNNEGSAEEESFSNGLLEYPHYTRPQVVDGDEVPSVLLSGNHAEIEKWRYRESVKLTAERRPELLSEDQKQALKDNFIKKKKRVEKKRL</sequence>
<evidence type="ECO:0000256" key="5">
    <source>
        <dbReference type="ARBA" id="ARBA00012807"/>
    </source>
</evidence>
<dbReference type="PANTHER" id="PTHR46417">
    <property type="entry name" value="TRNA (GUANINE-N(1)-)-METHYLTRANSFERASE"/>
    <property type="match status" value="1"/>
</dbReference>
<feature type="binding site" evidence="15">
    <location>
        <position position="111"/>
    </location>
    <ligand>
        <name>S-adenosyl-L-methionine</name>
        <dbReference type="ChEBI" id="CHEBI:59789"/>
    </ligand>
</feature>
<comment type="function">
    <text evidence="1 15 16">Specifically methylates guanosine-37 in various tRNAs.</text>
</comment>
<keyword evidence="19" id="KW-1185">Reference proteome</keyword>
<name>A0ABR9ZML2_9FIRM</name>
<dbReference type="NCBIfam" id="NF000648">
    <property type="entry name" value="PRK00026.1"/>
    <property type="match status" value="1"/>
</dbReference>
<dbReference type="NCBIfam" id="TIGR00088">
    <property type="entry name" value="trmD"/>
    <property type="match status" value="1"/>
</dbReference>
<dbReference type="GO" id="GO:0052906">
    <property type="term" value="F:tRNA (guanine(37)-N1)-methyltransferase activity"/>
    <property type="evidence" value="ECO:0007669"/>
    <property type="project" value="UniProtKB-EC"/>
</dbReference>
<keyword evidence="8 15" id="KW-0489">Methyltransferase</keyword>
<dbReference type="InterPro" id="IPR029028">
    <property type="entry name" value="Alpha/beta_knot_MTases"/>
</dbReference>
<comment type="similarity">
    <text evidence="3 15 16">Belongs to the RNA methyltransferase TrmD family.</text>
</comment>
<reference evidence="18 19" key="1">
    <citation type="submission" date="2020-11" db="EMBL/GenBank/DDBJ databases">
        <title>Fusibacter basophilias sp. nov.</title>
        <authorList>
            <person name="Qiu D."/>
        </authorList>
    </citation>
    <scope>NUCLEOTIDE SEQUENCE [LARGE SCALE GENOMIC DNA]</scope>
    <source>
        <strain evidence="18 19">Q10-2</strain>
    </source>
</reference>
<evidence type="ECO:0000256" key="7">
    <source>
        <dbReference type="ARBA" id="ARBA00022490"/>
    </source>
</evidence>
<dbReference type="PANTHER" id="PTHR46417:SF1">
    <property type="entry name" value="TRNA (GUANINE-N(1)-)-METHYLTRANSFERASE"/>
    <property type="match status" value="1"/>
</dbReference>
<keyword evidence="11 15" id="KW-0819">tRNA processing</keyword>
<dbReference type="CDD" id="cd18080">
    <property type="entry name" value="TrmD-like"/>
    <property type="match status" value="1"/>
</dbReference>